<evidence type="ECO:0000256" key="3">
    <source>
        <dbReference type="ARBA" id="ARBA00012438"/>
    </source>
</evidence>
<dbReference type="Pfam" id="PF00072">
    <property type="entry name" value="Response_reg"/>
    <property type="match status" value="1"/>
</dbReference>
<proteinExistence type="predicted"/>
<sequence length="413" mass="43755">MSPTGAGQHEPIAGTSRWDDERTGVVQERARLSEQLAQAQRLDLAGRLAGGVAHDLKNLITVLSSYLDLASGSVQDLAPRVGDGPVETILDDLDQIRQAVDRTEALARKLMEFAGGDGATEPVDLHRAVASVHARLAPALAEGVTVELDLPDDLPAVRVDTDGLEQALEQLLRNSNDALPEGGTIVVRARVTDTAAPGGFTSGPRPPLDAGRRHVRLAVLDDGTGMEDETLTRAFEPLFSTKPGARGSGLGLPTVLSFVQQIDGMIDVHSVPGEGTTIALALPVATDDVDVDERPVGDGAGRLVVLVDPNERARRLVTEMLATAGHRVLACADGETGLRLLEQQGGDVLVAELALPGLPGWRLVERARASRPRLPVLLFTSGQAPTRTTADVRMLVKPFSSERLLQTLDELAP</sequence>
<feature type="region of interest" description="Disordered" evidence="8">
    <location>
        <begin position="1"/>
        <end position="21"/>
    </location>
</feature>
<comment type="subcellular location">
    <subcellularLocation>
        <location evidence="2">Cell membrane</location>
    </subcellularLocation>
</comment>
<evidence type="ECO:0000256" key="5">
    <source>
        <dbReference type="ARBA" id="ARBA00022777"/>
    </source>
</evidence>
<dbReference type="PANTHER" id="PTHR43065">
    <property type="entry name" value="SENSOR HISTIDINE KINASE"/>
    <property type="match status" value="1"/>
</dbReference>
<evidence type="ECO:0000256" key="8">
    <source>
        <dbReference type="SAM" id="MobiDB-lite"/>
    </source>
</evidence>
<protein>
    <recommendedName>
        <fullName evidence="3">histidine kinase</fullName>
        <ecNumber evidence="3">2.7.13.3</ecNumber>
    </recommendedName>
</protein>
<evidence type="ECO:0000313" key="11">
    <source>
        <dbReference type="EMBL" id="GGI06673.1"/>
    </source>
</evidence>
<dbReference type="InterPro" id="IPR036097">
    <property type="entry name" value="HisK_dim/P_sf"/>
</dbReference>
<keyword evidence="4" id="KW-0597">Phosphoprotein</keyword>
<dbReference type="PROSITE" id="PS50109">
    <property type="entry name" value="HIS_KIN"/>
    <property type="match status" value="1"/>
</dbReference>
<dbReference type="PANTHER" id="PTHR43065:SF42">
    <property type="entry name" value="TWO-COMPONENT SENSOR PPRA"/>
    <property type="match status" value="1"/>
</dbReference>
<keyword evidence="6" id="KW-0902">Two-component regulatory system</keyword>
<gene>
    <name evidence="11" type="ORF">GCM10011354_20270</name>
</gene>
<comment type="caution">
    <text evidence="11">The sequence shown here is derived from an EMBL/GenBank/DDBJ whole genome shotgun (WGS) entry which is preliminary data.</text>
</comment>
<dbReference type="InterPro" id="IPR005467">
    <property type="entry name" value="His_kinase_dom"/>
</dbReference>
<dbReference type="InterPro" id="IPR004358">
    <property type="entry name" value="Sig_transdc_His_kin-like_C"/>
</dbReference>
<dbReference type="InterPro" id="IPR003594">
    <property type="entry name" value="HATPase_dom"/>
</dbReference>
<evidence type="ECO:0000256" key="7">
    <source>
        <dbReference type="PROSITE-ProRule" id="PRU00169"/>
    </source>
</evidence>
<reference evidence="11" key="2">
    <citation type="submission" date="2020-09" db="EMBL/GenBank/DDBJ databases">
        <authorList>
            <person name="Sun Q."/>
            <person name="Zhou Y."/>
        </authorList>
    </citation>
    <scope>NUCLEOTIDE SEQUENCE</scope>
    <source>
        <strain evidence="11">CGMCC 1.14988</strain>
    </source>
</reference>
<dbReference type="SMART" id="SM00388">
    <property type="entry name" value="HisKA"/>
    <property type="match status" value="1"/>
</dbReference>
<feature type="domain" description="Histidine kinase" evidence="9">
    <location>
        <begin position="51"/>
        <end position="286"/>
    </location>
</feature>
<dbReference type="SUPFAM" id="SSF55874">
    <property type="entry name" value="ATPase domain of HSP90 chaperone/DNA topoisomerase II/histidine kinase"/>
    <property type="match status" value="1"/>
</dbReference>
<keyword evidence="12" id="KW-1185">Reference proteome</keyword>
<evidence type="ECO:0000256" key="4">
    <source>
        <dbReference type="ARBA" id="ARBA00022553"/>
    </source>
</evidence>
<name>A0A8J3EXW8_9ACTN</name>
<dbReference type="CDD" id="cd00082">
    <property type="entry name" value="HisKA"/>
    <property type="match status" value="1"/>
</dbReference>
<evidence type="ECO:0000259" key="9">
    <source>
        <dbReference type="PROSITE" id="PS50109"/>
    </source>
</evidence>
<dbReference type="EMBL" id="BMHA01000007">
    <property type="protein sequence ID" value="GGI06673.1"/>
    <property type="molecule type" value="Genomic_DNA"/>
</dbReference>
<dbReference type="PROSITE" id="PS50110">
    <property type="entry name" value="RESPONSE_REGULATORY"/>
    <property type="match status" value="1"/>
</dbReference>
<dbReference type="GO" id="GO:0005886">
    <property type="term" value="C:plasma membrane"/>
    <property type="evidence" value="ECO:0007669"/>
    <property type="project" value="UniProtKB-SubCell"/>
</dbReference>
<evidence type="ECO:0000259" key="10">
    <source>
        <dbReference type="PROSITE" id="PS50110"/>
    </source>
</evidence>
<dbReference type="SMART" id="SM00387">
    <property type="entry name" value="HATPase_c"/>
    <property type="match status" value="1"/>
</dbReference>
<dbReference type="GO" id="GO:0000155">
    <property type="term" value="F:phosphorelay sensor kinase activity"/>
    <property type="evidence" value="ECO:0007669"/>
    <property type="project" value="InterPro"/>
</dbReference>
<evidence type="ECO:0000313" key="12">
    <source>
        <dbReference type="Proteomes" id="UP000650511"/>
    </source>
</evidence>
<reference evidence="11" key="1">
    <citation type="journal article" date="2014" name="Int. J. Syst. Evol. Microbiol.">
        <title>Complete genome sequence of Corynebacterium casei LMG S-19264T (=DSM 44701T), isolated from a smear-ripened cheese.</title>
        <authorList>
            <consortium name="US DOE Joint Genome Institute (JGI-PGF)"/>
            <person name="Walter F."/>
            <person name="Albersmeier A."/>
            <person name="Kalinowski J."/>
            <person name="Ruckert C."/>
        </authorList>
    </citation>
    <scope>NUCLEOTIDE SEQUENCE</scope>
    <source>
        <strain evidence="11">CGMCC 1.14988</strain>
    </source>
</reference>
<dbReference type="InterPro" id="IPR011006">
    <property type="entry name" value="CheY-like_superfamily"/>
</dbReference>
<keyword evidence="5" id="KW-0808">Transferase</keyword>
<dbReference type="Proteomes" id="UP000650511">
    <property type="component" value="Unassembled WGS sequence"/>
</dbReference>
<dbReference type="InterPro" id="IPR036890">
    <property type="entry name" value="HATPase_C_sf"/>
</dbReference>
<dbReference type="SUPFAM" id="SSF52172">
    <property type="entry name" value="CheY-like"/>
    <property type="match status" value="1"/>
</dbReference>
<keyword evidence="5" id="KW-0418">Kinase</keyword>
<dbReference type="Pfam" id="PF02518">
    <property type="entry name" value="HATPase_c"/>
    <property type="match status" value="1"/>
</dbReference>
<feature type="domain" description="Response regulatory" evidence="10">
    <location>
        <begin position="303"/>
        <end position="412"/>
    </location>
</feature>
<evidence type="ECO:0000256" key="1">
    <source>
        <dbReference type="ARBA" id="ARBA00000085"/>
    </source>
</evidence>
<dbReference type="PRINTS" id="PR00344">
    <property type="entry name" value="BCTRLSENSOR"/>
</dbReference>
<dbReference type="Gene3D" id="3.40.50.2300">
    <property type="match status" value="1"/>
</dbReference>
<comment type="caution">
    <text evidence="7">Lacks conserved residue(s) required for the propagation of feature annotation.</text>
</comment>
<dbReference type="InterPro" id="IPR003661">
    <property type="entry name" value="HisK_dim/P_dom"/>
</dbReference>
<dbReference type="SUPFAM" id="SSF47384">
    <property type="entry name" value="Homodimeric domain of signal transducing histidine kinase"/>
    <property type="match status" value="1"/>
</dbReference>
<dbReference type="Gene3D" id="3.30.565.10">
    <property type="entry name" value="Histidine kinase-like ATPase, C-terminal domain"/>
    <property type="match status" value="1"/>
</dbReference>
<dbReference type="EC" id="2.7.13.3" evidence="3"/>
<organism evidence="11 12">
    <name type="scientific">Egicoccus halophilus</name>
    <dbReference type="NCBI Taxonomy" id="1670830"/>
    <lineage>
        <taxon>Bacteria</taxon>
        <taxon>Bacillati</taxon>
        <taxon>Actinomycetota</taxon>
        <taxon>Nitriliruptoria</taxon>
        <taxon>Egicoccales</taxon>
        <taxon>Egicoccaceae</taxon>
        <taxon>Egicoccus</taxon>
    </lineage>
</organism>
<dbReference type="InterPro" id="IPR001789">
    <property type="entry name" value="Sig_transdc_resp-reg_receiver"/>
</dbReference>
<evidence type="ECO:0000256" key="2">
    <source>
        <dbReference type="ARBA" id="ARBA00004236"/>
    </source>
</evidence>
<comment type="catalytic activity">
    <reaction evidence="1">
        <text>ATP + protein L-histidine = ADP + protein N-phospho-L-histidine.</text>
        <dbReference type="EC" id="2.7.13.3"/>
    </reaction>
</comment>
<dbReference type="Gene3D" id="1.10.287.130">
    <property type="match status" value="1"/>
</dbReference>
<accession>A0A8J3EXW8</accession>
<dbReference type="SMART" id="SM00448">
    <property type="entry name" value="REC"/>
    <property type="match status" value="1"/>
</dbReference>
<dbReference type="AlphaFoldDB" id="A0A8J3EXW8"/>
<evidence type="ECO:0000256" key="6">
    <source>
        <dbReference type="ARBA" id="ARBA00023012"/>
    </source>
</evidence>
<dbReference type="CDD" id="cd00156">
    <property type="entry name" value="REC"/>
    <property type="match status" value="1"/>
</dbReference>